<dbReference type="Proteomes" id="UP000694845">
    <property type="component" value="Unplaced"/>
</dbReference>
<dbReference type="GO" id="GO:0008448">
    <property type="term" value="F:N-acetylglucosamine-6-phosphate deacetylase activity"/>
    <property type="evidence" value="ECO:0007669"/>
    <property type="project" value="TreeGrafter"/>
</dbReference>
<keyword evidence="2" id="KW-1185">Reference proteome</keyword>
<dbReference type="InterPro" id="IPR011059">
    <property type="entry name" value="Metal-dep_hydrolase_composite"/>
</dbReference>
<dbReference type="OrthoDB" id="9986749at2759"/>
<dbReference type="KEGG" id="aplc:110978676"/>
<accession>A0A8B7YAF7</accession>
<dbReference type="PANTHER" id="PTHR11113">
    <property type="entry name" value="N-ACETYLGLUCOSAMINE-6-PHOSPHATE DEACETYLASE"/>
    <property type="match status" value="1"/>
</dbReference>
<dbReference type="GeneID" id="110978676"/>
<dbReference type="SUPFAM" id="SSF51556">
    <property type="entry name" value="Metallo-dependent hydrolases"/>
    <property type="match status" value="1"/>
</dbReference>
<keyword evidence="1" id="KW-0378">Hydrolase</keyword>
<dbReference type="OMA" id="LVNAAMC"/>
<dbReference type="RefSeq" id="XP_022089537.1">
    <property type="nucleotide sequence ID" value="XM_022233845.1"/>
</dbReference>
<dbReference type="Gene3D" id="3.20.20.140">
    <property type="entry name" value="Metal-dependent hydrolases"/>
    <property type="match status" value="1"/>
</dbReference>
<dbReference type="InterPro" id="IPR032466">
    <property type="entry name" value="Metal_Hydrolase"/>
</dbReference>
<dbReference type="SUPFAM" id="SSF51338">
    <property type="entry name" value="Composite domain of metallo-dependent hydrolases"/>
    <property type="match status" value="1"/>
</dbReference>
<gene>
    <name evidence="3" type="primary">LOC110978676</name>
</gene>
<dbReference type="PANTHER" id="PTHR11113:SF15">
    <property type="entry name" value="N-ACETYLGLUCOSAMINE-6-PHOSPHATE DEACETYLASE-LIKE PROTEIN"/>
    <property type="match status" value="1"/>
</dbReference>
<evidence type="ECO:0000256" key="1">
    <source>
        <dbReference type="ARBA" id="ARBA00022801"/>
    </source>
</evidence>
<evidence type="ECO:0000313" key="2">
    <source>
        <dbReference type="Proteomes" id="UP000694845"/>
    </source>
</evidence>
<proteinExistence type="predicted"/>
<evidence type="ECO:0000313" key="3">
    <source>
        <dbReference type="RefSeq" id="XP_022089537.1"/>
    </source>
</evidence>
<name>A0A8B7YAF7_ACAPL</name>
<dbReference type="GO" id="GO:0006046">
    <property type="term" value="P:N-acetylglucosamine catabolic process"/>
    <property type="evidence" value="ECO:0007669"/>
    <property type="project" value="TreeGrafter"/>
</dbReference>
<dbReference type="AlphaFoldDB" id="A0A8B7YAF7"/>
<protein>
    <submittedName>
        <fullName evidence="3">Uncharacterized protein LOC110978676 isoform X1</fullName>
    </submittedName>
</protein>
<organism evidence="2 3">
    <name type="scientific">Acanthaster planci</name>
    <name type="common">Crown-of-thorns starfish</name>
    <dbReference type="NCBI Taxonomy" id="133434"/>
    <lineage>
        <taxon>Eukaryota</taxon>
        <taxon>Metazoa</taxon>
        <taxon>Echinodermata</taxon>
        <taxon>Eleutherozoa</taxon>
        <taxon>Asterozoa</taxon>
        <taxon>Asteroidea</taxon>
        <taxon>Valvatacea</taxon>
        <taxon>Valvatida</taxon>
        <taxon>Acanthasteridae</taxon>
        <taxon>Acanthaster</taxon>
    </lineage>
</organism>
<reference evidence="3" key="1">
    <citation type="submission" date="2025-08" db="UniProtKB">
        <authorList>
            <consortium name="RefSeq"/>
        </authorList>
    </citation>
    <scope>IDENTIFICATION</scope>
</reference>
<dbReference type="Gene3D" id="2.30.40.10">
    <property type="entry name" value="Urease, subunit C, domain 1"/>
    <property type="match status" value="1"/>
</dbReference>
<sequence length="409" mass="44425">MDDDFVCITCKQLALPDGETLDGKIHVIVEDGKIAAILDQEADLVKSAKTHYYADIVTPGFVDIHHHGLGGADDLVQFWSNPAHTQTRLVRYGVTSFLASMVFPKDLEAPSVYNTLKILEGIVGETGQGSTCEGIHAEGPIVNDFGGLPVGDNEMPIAEFKRILDAMPSCRIMTISPHVDAKSNYARIKMLLERGIVPALGHDRLASEEEILGALKIKPSVQFHITHLFNVCSFHHRNPSLVNFGMTDRFPSLPGYEKLAPPTVEIIGDMVHVHPLAVSNVLSSRHFNQVAFVSDCTAEAIPNKKMAYSNREMTVTPDGKCLVIEGTTTLAGSCCSCLDAFRSLVKIFHTGIGKAAAMVAENPARIANLEGIGAVKVGNRADLLLFDDDLNLQKTFVCGQSVYTAKEEE</sequence>